<dbReference type="Pfam" id="PF00717">
    <property type="entry name" value="Peptidase_S24"/>
    <property type="match status" value="1"/>
</dbReference>
<dbReference type="Proteomes" id="UP000219612">
    <property type="component" value="Unassembled WGS sequence"/>
</dbReference>
<dbReference type="InterPro" id="IPR050077">
    <property type="entry name" value="LexA_repressor"/>
</dbReference>
<dbReference type="PANTHER" id="PTHR33516:SF2">
    <property type="entry name" value="LEXA REPRESSOR-RELATED"/>
    <property type="match status" value="1"/>
</dbReference>
<reference evidence="4 5" key="1">
    <citation type="submission" date="2017-09" db="EMBL/GenBank/DDBJ databases">
        <authorList>
            <person name="Ehlers B."/>
            <person name="Leendertz F.H."/>
        </authorList>
    </citation>
    <scope>NUCLEOTIDE SEQUENCE [LARGE SCALE GENOMIC DNA]</scope>
    <source>
        <strain evidence="4 5">CGMCC 4.6857</strain>
    </source>
</reference>
<dbReference type="GO" id="GO:0004252">
    <property type="term" value="F:serine-type endopeptidase activity"/>
    <property type="evidence" value="ECO:0007669"/>
    <property type="project" value="InterPro"/>
</dbReference>
<organism evidence="4 5">
    <name type="scientific">Paractinoplanes atraurantiacus</name>
    <dbReference type="NCBI Taxonomy" id="1036182"/>
    <lineage>
        <taxon>Bacteria</taxon>
        <taxon>Bacillati</taxon>
        <taxon>Actinomycetota</taxon>
        <taxon>Actinomycetes</taxon>
        <taxon>Micromonosporales</taxon>
        <taxon>Micromonosporaceae</taxon>
        <taxon>Paractinoplanes</taxon>
    </lineage>
</organism>
<feature type="compositionally biased region" description="Polar residues" evidence="1">
    <location>
        <begin position="148"/>
        <end position="158"/>
    </location>
</feature>
<dbReference type="InterPro" id="IPR036390">
    <property type="entry name" value="WH_DNA-bd_sf"/>
</dbReference>
<dbReference type="InterPro" id="IPR039418">
    <property type="entry name" value="LexA-like"/>
</dbReference>
<dbReference type="SUPFAM" id="SSF51306">
    <property type="entry name" value="LexA/Signal peptidase"/>
    <property type="match status" value="1"/>
</dbReference>
<evidence type="ECO:0000259" key="3">
    <source>
        <dbReference type="Pfam" id="PF01726"/>
    </source>
</evidence>
<protein>
    <submittedName>
        <fullName evidence="4">Peptidase S24-like</fullName>
    </submittedName>
</protein>
<evidence type="ECO:0000313" key="5">
    <source>
        <dbReference type="Proteomes" id="UP000219612"/>
    </source>
</evidence>
<proteinExistence type="predicted"/>
<feature type="compositionally biased region" description="Basic and acidic residues" evidence="1">
    <location>
        <begin position="214"/>
        <end position="226"/>
    </location>
</feature>
<evidence type="ECO:0000256" key="1">
    <source>
        <dbReference type="SAM" id="MobiDB-lite"/>
    </source>
</evidence>
<dbReference type="SUPFAM" id="SSF46785">
    <property type="entry name" value="Winged helix' DNA-binding domain"/>
    <property type="match status" value="1"/>
</dbReference>
<accession>A0A285IBP0</accession>
<feature type="region of interest" description="Disordered" evidence="1">
    <location>
        <begin position="59"/>
        <end position="319"/>
    </location>
</feature>
<name>A0A285IBP0_9ACTN</name>
<dbReference type="Gene3D" id="1.10.10.10">
    <property type="entry name" value="Winged helix-like DNA-binding domain superfamily/Winged helix DNA-binding domain"/>
    <property type="match status" value="1"/>
</dbReference>
<keyword evidence="5" id="KW-1185">Reference proteome</keyword>
<dbReference type="InterPro" id="IPR006199">
    <property type="entry name" value="LexA_DNA-bd_dom"/>
</dbReference>
<evidence type="ECO:0000313" key="4">
    <source>
        <dbReference type="EMBL" id="SNY44371.1"/>
    </source>
</evidence>
<dbReference type="AlphaFoldDB" id="A0A285IBP0"/>
<dbReference type="GO" id="GO:0006508">
    <property type="term" value="P:proteolysis"/>
    <property type="evidence" value="ECO:0007669"/>
    <property type="project" value="InterPro"/>
</dbReference>
<dbReference type="InterPro" id="IPR036388">
    <property type="entry name" value="WH-like_DNA-bd_sf"/>
</dbReference>
<dbReference type="Gene3D" id="2.10.109.10">
    <property type="entry name" value="Umud Fragment, subunit A"/>
    <property type="match status" value="1"/>
</dbReference>
<dbReference type="PANTHER" id="PTHR33516">
    <property type="entry name" value="LEXA REPRESSOR"/>
    <property type="match status" value="1"/>
</dbReference>
<gene>
    <name evidence="4" type="ORF">SAMN05421748_10764</name>
</gene>
<evidence type="ECO:0000259" key="2">
    <source>
        <dbReference type="Pfam" id="PF00717"/>
    </source>
</evidence>
<feature type="compositionally biased region" description="Gly residues" evidence="1">
    <location>
        <begin position="235"/>
        <end position="248"/>
    </location>
</feature>
<feature type="compositionally biased region" description="Basic and acidic residues" evidence="1">
    <location>
        <begin position="70"/>
        <end position="82"/>
    </location>
</feature>
<dbReference type="CDD" id="cd06529">
    <property type="entry name" value="S24_LexA-like"/>
    <property type="match status" value="1"/>
</dbReference>
<dbReference type="InterPro" id="IPR036286">
    <property type="entry name" value="LexA/Signal_pep-like_sf"/>
</dbReference>
<feature type="compositionally biased region" description="Gly residues" evidence="1">
    <location>
        <begin position="300"/>
        <end position="315"/>
    </location>
</feature>
<feature type="domain" description="LexA repressor DNA-binding" evidence="3">
    <location>
        <begin position="8"/>
        <end position="68"/>
    </location>
</feature>
<dbReference type="InterPro" id="IPR015927">
    <property type="entry name" value="Peptidase_S24_S26A/B/C"/>
</dbReference>
<feature type="domain" description="Peptidase S24/S26A/S26B/S26C" evidence="2">
    <location>
        <begin position="350"/>
        <end position="417"/>
    </location>
</feature>
<sequence length="438" mass="44036">MQSARHDDLSARQRHILSFLADWTGRHGYPPTIREIGDAVGLTSSSSVAYQLAQLERKGHLRRRAGRALLPDRPRPPAEPRQARPAAEWPPSETQPERPAPTSHPAEPTSCGAHGAGPGSGPTDVAEACEGQARADRPSATVNEAGARQTSAGEQSVSGARADPSSDGRASAGEAPADRMSVGGHSAGGPSADRTSPGEDSAGGVSVGRTTAGETREAGVRADRISGGEASVDGVPGGRTNSGGGSAGGVRADRTRAINKSGAGRARVSGESGDGLRAGRARAGGASGGGGRAGRSRASGGNGEKAGAGRAGAGGASARRAVVRHGTGWAMGAEAGGVSDGMLVGPVTRDGRLALPRAVVGDGEHFMLRVRDDVLGGAEIRVGDLVVVRRQGGAQPGDIVVAMVEGEVTVCVFERDRTGPAATELAVLGRVVAVLRQL</sequence>
<dbReference type="Pfam" id="PF01726">
    <property type="entry name" value="LexA_DNA_bind"/>
    <property type="match status" value="1"/>
</dbReference>
<dbReference type="EMBL" id="OBDY01000007">
    <property type="protein sequence ID" value="SNY44371.1"/>
    <property type="molecule type" value="Genomic_DNA"/>
</dbReference>